<dbReference type="InterPro" id="IPR033734">
    <property type="entry name" value="Jacalin-like_lectin_dom_plant"/>
</dbReference>
<evidence type="ECO:0000259" key="2">
    <source>
        <dbReference type="PROSITE" id="PS51752"/>
    </source>
</evidence>
<organism evidence="3">
    <name type="scientific">Oryza brachyantha</name>
    <name type="common">malo sina</name>
    <dbReference type="NCBI Taxonomy" id="4533"/>
    <lineage>
        <taxon>Eukaryota</taxon>
        <taxon>Viridiplantae</taxon>
        <taxon>Streptophyta</taxon>
        <taxon>Embryophyta</taxon>
        <taxon>Tracheophyta</taxon>
        <taxon>Spermatophyta</taxon>
        <taxon>Magnoliopsida</taxon>
        <taxon>Liliopsida</taxon>
        <taxon>Poales</taxon>
        <taxon>Poaceae</taxon>
        <taxon>BOP clade</taxon>
        <taxon>Oryzoideae</taxon>
        <taxon>Oryzeae</taxon>
        <taxon>Oryzinae</taxon>
        <taxon>Oryza</taxon>
    </lineage>
</organism>
<name>J3N1T5_ORYBR</name>
<dbReference type="AlphaFoldDB" id="J3N1T5"/>
<feature type="domain" description="Jacalin-type lectin" evidence="2">
    <location>
        <begin position="26"/>
        <end position="167"/>
    </location>
</feature>
<dbReference type="Proteomes" id="UP000006038">
    <property type="component" value="Chromosome 10"/>
</dbReference>
<dbReference type="SMART" id="SM00915">
    <property type="entry name" value="Jacalin"/>
    <property type="match status" value="1"/>
</dbReference>
<dbReference type="OMA" id="AQEMAMN"/>
<dbReference type="CDD" id="cd09612">
    <property type="entry name" value="Jacalin"/>
    <property type="match status" value="1"/>
</dbReference>
<evidence type="ECO:0000313" key="3">
    <source>
        <dbReference type="EnsemblPlants" id="OB10G14830.1"/>
    </source>
</evidence>
<reference evidence="3" key="2">
    <citation type="submission" date="2013-04" db="UniProtKB">
        <authorList>
            <consortium name="EnsemblPlants"/>
        </authorList>
    </citation>
    <scope>IDENTIFICATION</scope>
</reference>
<dbReference type="eggNOG" id="ENOG502S4MA">
    <property type="taxonomic scope" value="Eukaryota"/>
</dbReference>
<accession>J3N1T5</accession>
<dbReference type="Gene3D" id="2.100.10.30">
    <property type="entry name" value="Jacalin-like lectin domain"/>
    <property type="match status" value="1"/>
</dbReference>
<sequence>MATAAISSVAMGVDVPVDKVPVQNQVIKIGAWGGNGGLEADVGVHPHRLQSVTIRSGQIIDSLSYSYTDQAGEQHVAGPWGGMGGNTATIELANMEFIREVSGTTGAFLGDNVVTSLKIITNLNMYGPFGVPFGTPFNVPLHGNNGIIGFFGRAGQFLNAIGVYTRA</sequence>
<keyword evidence="4" id="KW-1185">Reference proteome</keyword>
<reference evidence="3" key="1">
    <citation type="journal article" date="2013" name="Nat. Commun.">
        <title>Whole-genome sequencing of Oryza brachyantha reveals mechanisms underlying Oryza genome evolution.</title>
        <authorList>
            <person name="Chen J."/>
            <person name="Huang Q."/>
            <person name="Gao D."/>
            <person name="Wang J."/>
            <person name="Lang Y."/>
            <person name="Liu T."/>
            <person name="Li B."/>
            <person name="Bai Z."/>
            <person name="Luis Goicoechea J."/>
            <person name="Liang C."/>
            <person name="Chen C."/>
            <person name="Zhang W."/>
            <person name="Sun S."/>
            <person name="Liao Y."/>
            <person name="Zhang X."/>
            <person name="Yang L."/>
            <person name="Song C."/>
            <person name="Wang M."/>
            <person name="Shi J."/>
            <person name="Liu G."/>
            <person name="Liu J."/>
            <person name="Zhou H."/>
            <person name="Zhou W."/>
            <person name="Yu Q."/>
            <person name="An N."/>
            <person name="Chen Y."/>
            <person name="Cai Q."/>
            <person name="Wang B."/>
            <person name="Liu B."/>
            <person name="Min J."/>
            <person name="Huang Y."/>
            <person name="Wu H."/>
            <person name="Li Z."/>
            <person name="Zhang Y."/>
            <person name="Yin Y."/>
            <person name="Song W."/>
            <person name="Jiang J."/>
            <person name="Jackson S.A."/>
            <person name="Wing R.A."/>
            <person name="Wang J."/>
            <person name="Chen M."/>
        </authorList>
    </citation>
    <scope>NUCLEOTIDE SEQUENCE [LARGE SCALE GENOMIC DNA]</scope>
    <source>
        <strain evidence="3">cv. IRGC 101232</strain>
    </source>
</reference>
<evidence type="ECO:0000313" key="4">
    <source>
        <dbReference type="Proteomes" id="UP000006038"/>
    </source>
</evidence>
<dbReference type="SUPFAM" id="SSF51101">
    <property type="entry name" value="Mannose-binding lectins"/>
    <property type="match status" value="1"/>
</dbReference>
<dbReference type="Gramene" id="OB10G14830.1">
    <property type="protein sequence ID" value="OB10G14830.1"/>
    <property type="gene ID" value="OB10G14830"/>
</dbReference>
<protein>
    <recommendedName>
        <fullName evidence="2">Jacalin-type lectin domain-containing protein</fullName>
    </recommendedName>
</protein>
<dbReference type="InterPro" id="IPR036404">
    <property type="entry name" value="Jacalin-like_lectin_dom_sf"/>
</dbReference>
<dbReference type="InterPro" id="IPR001229">
    <property type="entry name" value="Jacalin-like_lectin_dom"/>
</dbReference>
<dbReference type="PROSITE" id="PS51752">
    <property type="entry name" value="JACALIN_LECTIN"/>
    <property type="match status" value="1"/>
</dbReference>
<dbReference type="Pfam" id="PF01419">
    <property type="entry name" value="Jacalin"/>
    <property type="match status" value="1"/>
</dbReference>
<dbReference type="GO" id="GO:0030246">
    <property type="term" value="F:carbohydrate binding"/>
    <property type="evidence" value="ECO:0007669"/>
    <property type="project" value="UniProtKB-KW"/>
</dbReference>
<dbReference type="EnsemblPlants" id="OB10G14830.1">
    <property type="protein sequence ID" value="OB10G14830.1"/>
    <property type="gene ID" value="OB10G14830"/>
</dbReference>
<dbReference type="HOGENOM" id="CLU_078923_4_0_1"/>
<evidence type="ECO:0000256" key="1">
    <source>
        <dbReference type="ARBA" id="ARBA00022734"/>
    </source>
</evidence>
<proteinExistence type="predicted"/>
<dbReference type="PANTHER" id="PTHR46506">
    <property type="entry name" value="OS05G0143600 PROTEIN"/>
    <property type="match status" value="1"/>
</dbReference>
<keyword evidence="1" id="KW-0430">Lectin</keyword>